<organism evidence="4">
    <name type="scientific">Mycoplasma feriruminatoris</name>
    <dbReference type="NCBI Taxonomy" id="1179777"/>
    <lineage>
        <taxon>Bacteria</taxon>
        <taxon>Bacillati</taxon>
        <taxon>Mycoplasmatota</taxon>
        <taxon>Mollicutes</taxon>
        <taxon>Mycoplasmataceae</taxon>
        <taxon>Mycoplasma</taxon>
    </lineage>
</organism>
<dbReference type="InterPro" id="IPR029058">
    <property type="entry name" value="AB_hydrolase_fold"/>
</dbReference>
<dbReference type="EMBL" id="LR739235">
    <property type="protein sequence ID" value="VZR98041.1"/>
    <property type="molecule type" value="Genomic_DNA"/>
</dbReference>
<dbReference type="InterPro" id="IPR022742">
    <property type="entry name" value="Hydrolase_4"/>
</dbReference>
<name>A0A654IIJ7_9MOLU</name>
<comment type="similarity">
    <text evidence="1">Belongs to the lipase/esterase LIP3/BchO family.</text>
</comment>
<sequence>MSIIYDYEFVFKNNNNDKENIIFCHGFNSKLTALSAFSNYWTKSNYYALQFPGSNLIKPIKNHQVSVEQFADLLIEFINKNNLKNVILIGKSLGAGVVSLAYLKNPLLFKKLILITPINQTQLDLEFWKNDYVFINSFDDYLTKFVPYIYYNYDHLLTNQNWINNARLKFNLNYYTNQYIVNLAKSLTDSNLHNKITKAYQSINISTLVVLAKNDRIIDCNTSLEFFNKTIKNVKIEVINNASHMVYKDQSEQLNQIIDDFITNN</sequence>
<gene>
    <name evidence="4" type="primary">menH_4</name>
    <name evidence="4" type="ORF">MF5295_00592</name>
</gene>
<proteinExistence type="inferred from homology"/>
<accession>A0A654IIJ7</accession>
<dbReference type="GO" id="GO:0070205">
    <property type="term" value="F:2-succinyl-6-hydroxy-2,4-cyclohexadiene-1-carboxylate synthase activity"/>
    <property type="evidence" value="ECO:0007669"/>
    <property type="project" value="UniProtKB-EC"/>
</dbReference>
<keyword evidence="2" id="KW-0719">Serine esterase</keyword>
<evidence type="ECO:0000259" key="3">
    <source>
        <dbReference type="Pfam" id="PF12146"/>
    </source>
</evidence>
<dbReference type="InterPro" id="IPR050266">
    <property type="entry name" value="AB_hydrolase_sf"/>
</dbReference>
<dbReference type="GO" id="GO:0052689">
    <property type="term" value="F:carboxylic ester hydrolase activity"/>
    <property type="evidence" value="ECO:0007669"/>
    <property type="project" value="UniProtKB-KW"/>
</dbReference>
<feature type="domain" description="Serine aminopeptidase S33" evidence="3">
    <location>
        <begin position="18"/>
        <end position="250"/>
    </location>
</feature>
<evidence type="ECO:0000256" key="1">
    <source>
        <dbReference type="ARBA" id="ARBA00006989"/>
    </source>
</evidence>
<dbReference type="GO" id="GO:0016020">
    <property type="term" value="C:membrane"/>
    <property type="evidence" value="ECO:0007669"/>
    <property type="project" value="TreeGrafter"/>
</dbReference>
<dbReference type="Gene3D" id="3.40.50.1820">
    <property type="entry name" value="alpha/beta hydrolase"/>
    <property type="match status" value="1"/>
</dbReference>
<dbReference type="PANTHER" id="PTHR43798:SF33">
    <property type="entry name" value="HYDROLASE, PUTATIVE (AFU_ORTHOLOGUE AFUA_2G14860)-RELATED"/>
    <property type="match status" value="1"/>
</dbReference>
<dbReference type="PANTHER" id="PTHR43798">
    <property type="entry name" value="MONOACYLGLYCEROL LIPASE"/>
    <property type="match status" value="1"/>
</dbReference>
<keyword evidence="2" id="KW-0378">Hydrolase</keyword>
<dbReference type="AlphaFoldDB" id="A0A654IIJ7"/>
<dbReference type="SUPFAM" id="SSF53474">
    <property type="entry name" value="alpha/beta-Hydrolases"/>
    <property type="match status" value="1"/>
</dbReference>
<keyword evidence="4" id="KW-0456">Lyase</keyword>
<evidence type="ECO:0000313" key="4">
    <source>
        <dbReference type="EMBL" id="VZR98041.1"/>
    </source>
</evidence>
<evidence type="ECO:0000256" key="2">
    <source>
        <dbReference type="ARBA" id="ARBA00022487"/>
    </source>
</evidence>
<reference evidence="4" key="1">
    <citation type="submission" date="2019-11" db="EMBL/GenBank/DDBJ databases">
        <authorList>
            <person name="Falquet L."/>
            <person name="Falquet L."/>
        </authorList>
    </citation>
    <scope>NUCLEOTIDE SEQUENCE</scope>
    <source>
        <strain evidence="4">8756-13</strain>
    </source>
</reference>
<dbReference type="EC" id="4.2.99.20" evidence="4"/>
<dbReference type="Pfam" id="PF12146">
    <property type="entry name" value="Hydrolase_4"/>
    <property type="match status" value="1"/>
</dbReference>
<protein>
    <submittedName>
        <fullName evidence="4">2-succinyl-6-hydroxy-2, 4-cyclohexadiene-1-carboxylate synthase</fullName>
        <ecNumber evidence="4">4.2.99.20</ecNumber>
    </submittedName>
</protein>